<protein>
    <recommendedName>
        <fullName evidence="5">Cytochrome C biogenesis protein transmembrane region</fullName>
    </recommendedName>
</protein>
<keyword evidence="4" id="KW-1185">Reference proteome</keyword>
<reference evidence="3 4" key="1">
    <citation type="submission" date="2023-07" db="EMBL/GenBank/DDBJ databases">
        <title>Sequencing the genomes of 1000 actinobacteria strains.</title>
        <authorList>
            <person name="Klenk H.-P."/>
        </authorList>
    </citation>
    <scope>NUCLEOTIDE SEQUENCE [LARGE SCALE GENOMIC DNA]</scope>
    <source>
        <strain evidence="3 4">DSM 44388</strain>
    </source>
</reference>
<dbReference type="RefSeq" id="WP_307248169.1">
    <property type="nucleotide sequence ID" value="NZ_JAUSQZ010000001.1"/>
</dbReference>
<dbReference type="Proteomes" id="UP001235712">
    <property type="component" value="Unassembled WGS sequence"/>
</dbReference>
<feature type="transmembrane region" description="Helical" evidence="2">
    <location>
        <begin position="244"/>
        <end position="271"/>
    </location>
</feature>
<keyword evidence="2" id="KW-0472">Membrane</keyword>
<organism evidence="3 4">
    <name type="scientific">Kineosporia succinea</name>
    <dbReference type="NCBI Taxonomy" id="84632"/>
    <lineage>
        <taxon>Bacteria</taxon>
        <taxon>Bacillati</taxon>
        <taxon>Actinomycetota</taxon>
        <taxon>Actinomycetes</taxon>
        <taxon>Kineosporiales</taxon>
        <taxon>Kineosporiaceae</taxon>
        <taxon>Kineosporia</taxon>
    </lineage>
</organism>
<evidence type="ECO:0000256" key="1">
    <source>
        <dbReference type="SAM" id="MobiDB-lite"/>
    </source>
</evidence>
<accession>A0ABT9PAK5</accession>
<evidence type="ECO:0000313" key="3">
    <source>
        <dbReference type="EMBL" id="MDP9829723.1"/>
    </source>
</evidence>
<feature type="transmembrane region" description="Helical" evidence="2">
    <location>
        <begin position="170"/>
        <end position="194"/>
    </location>
</feature>
<feature type="transmembrane region" description="Helical" evidence="2">
    <location>
        <begin position="206"/>
        <end position="224"/>
    </location>
</feature>
<keyword evidence="2" id="KW-1133">Transmembrane helix</keyword>
<evidence type="ECO:0008006" key="5">
    <source>
        <dbReference type="Google" id="ProtNLM"/>
    </source>
</evidence>
<feature type="transmembrane region" description="Helical" evidence="2">
    <location>
        <begin position="287"/>
        <end position="306"/>
    </location>
</feature>
<feature type="region of interest" description="Disordered" evidence="1">
    <location>
        <begin position="1"/>
        <end position="20"/>
    </location>
</feature>
<feature type="transmembrane region" description="Helical" evidence="2">
    <location>
        <begin position="37"/>
        <end position="54"/>
    </location>
</feature>
<keyword evidence="2" id="KW-0812">Transmembrane</keyword>
<feature type="transmembrane region" description="Helical" evidence="2">
    <location>
        <begin position="126"/>
        <end position="150"/>
    </location>
</feature>
<gene>
    <name evidence="3" type="ORF">J2S57_005472</name>
</gene>
<sequence>MSQSLSGQVSPVPPEPPARERSSLFVSGVFPRHRGRLLALSAVAGVLLAYVWSAEFVDNQIGSRAADAILGHDAAATPIAGLLSGTVFAFVTGLAGTFTACNIAVFGAVGPLVGQEQDGPGRLRRTLAPIGWIAAGMIPVSALYGVLVGVMGTHMPQFSLTREPGLQPRIVQAMVVFGIIGLVMIVLGLAAAGLVPDPLAGVSRRFPQAPLVLMGVLIGAFLIGRPYPLFRQLFHDAAEKRNPLYGATAFTLQSLGNILIMAVLVLALAYLTGERLQRALARNPSRVAAVTAGAFLVAGVFMVVYWDLRILGRFDYIWFPTAPWN</sequence>
<dbReference type="EMBL" id="JAUSQZ010000001">
    <property type="protein sequence ID" value="MDP9829723.1"/>
    <property type="molecule type" value="Genomic_DNA"/>
</dbReference>
<feature type="transmembrane region" description="Helical" evidence="2">
    <location>
        <begin position="87"/>
        <end position="114"/>
    </location>
</feature>
<name>A0ABT9PAK5_9ACTN</name>
<evidence type="ECO:0000313" key="4">
    <source>
        <dbReference type="Proteomes" id="UP001235712"/>
    </source>
</evidence>
<proteinExistence type="predicted"/>
<evidence type="ECO:0000256" key="2">
    <source>
        <dbReference type="SAM" id="Phobius"/>
    </source>
</evidence>
<comment type="caution">
    <text evidence="3">The sequence shown here is derived from an EMBL/GenBank/DDBJ whole genome shotgun (WGS) entry which is preliminary data.</text>
</comment>